<feature type="compositionally biased region" description="Low complexity" evidence="3">
    <location>
        <begin position="714"/>
        <end position="742"/>
    </location>
</feature>
<dbReference type="InterPro" id="IPR011049">
    <property type="entry name" value="Serralysin-like_metalloprot_C"/>
</dbReference>
<feature type="region of interest" description="Disordered" evidence="3">
    <location>
        <begin position="1094"/>
        <end position="1208"/>
    </location>
</feature>
<feature type="compositionally biased region" description="Basic and acidic residues" evidence="3">
    <location>
        <begin position="1190"/>
        <end position="1201"/>
    </location>
</feature>
<feature type="compositionally biased region" description="Basic and acidic residues" evidence="3">
    <location>
        <begin position="2840"/>
        <end position="2858"/>
    </location>
</feature>
<dbReference type="InterPro" id="IPR018511">
    <property type="entry name" value="Hemolysin-typ_Ca-bd_CS"/>
</dbReference>
<dbReference type="GO" id="GO:0005576">
    <property type="term" value="C:extracellular region"/>
    <property type="evidence" value="ECO:0007669"/>
    <property type="project" value="UniProtKB-SubCell"/>
</dbReference>
<accession>A0A518ITN6</accession>
<feature type="compositionally biased region" description="Polar residues" evidence="3">
    <location>
        <begin position="632"/>
        <end position="648"/>
    </location>
</feature>
<evidence type="ECO:0000259" key="4">
    <source>
        <dbReference type="Pfam" id="PF13448"/>
    </source>
</evidence>
<evidence type="ECO:0000313" key="6">
    <source>
        <dbReference type="Proteomes" id="UP000316770"/>
    </source>
</evidence>
<reference evidence="5 6" key="1">
    <citation type="submission" date="2019-02" db="EMBL/GenBank/DDBJ databases">
        <title>Deep-cultivation of Planctomycetes and their phenomic and genomic characterization uncovers novel biology.</title>
        <authorList>
            <person name="Wiegand S."/>
            <person name="Jogler M."/>
            <person name="Boedeker C."/>
            <person name="Pinto D."/>
            <person name="Vollmers J."/>
            <person name="Rivas-Marin E."/>
            <person name="Kohn T."/>
            <person name="Peeters S.H."/>
            <person name="Heuer A."/>
            <person name="Rast P."/>
            <person name="Oberbeckmann S."/>
            <person name="Bunk B."/>
            <person name="Jeske O."/>
            <person name="Meyerdierks A."/>
            <person name="Storesund J.E."/>
            <person name="Kallscheuer N."/>
            <person name="Luecker S."/>
            <person name="Lage O.M."/>
            <person name="Pohl T."/>
            <person name="Merkel B.J."/>
            <person name="Hornburger P."/>
            <person name="Mueller R.-W."/>
            <person name="Bruemmer F."/>
            <person name="Labrenz M."/>
            <person name="Spormann A.M."/>
            <person name="Op den Camp H."/>
            <person name="Overmann J."/>
            <person name="Amann R."/>
            <person name="Jetten M.S.M."/>
            <person name="Mascher T."/>
            <person name="Medema M.H."/>
            <person name="Devos D.P."/>
            <person name="Kaster A.-K."/>
            <person name="Ovreas L."/>
            <person name="Rohde M."/>
            <person name="Galperin M.Y."/>
            <person name="Jogler C."/>
        </authorList>
    </citation>
    <scope>NUCLEOTIDE SEQUENCE [LARGE SCALE GENOMIC DNA]</scope>
    <source>
        <strain evidence="5 6">Mal33</strain>
    </source>
</reference>
<name>A0A518ITN6_9BACT</name>
<feature type="compositionally biased region" description="Low complexity" evidence="3">
    <location>
        <begin position="655"/>
        <end position="683"/>
    </location>
</feature>
<dbReference type="PANTHER" id="PTHR38340">
    <property type="entry name" value="S-LAYER PROTEIN"/>
    <property type="match status" value="1"/>
</dbReference>
<dbReference type="Proteomes" id="UP000316770">
    <property type="component" value="Chromosome"/>
</dbReference>
<dbReference type="PROSITE" id="PS00330">
    <property type="entry name" value="HEMOLYSIN_CALCIUM"/>
    <property type="match status" value="37"/>
</dbReference>
<keyword evidence="6" id="KW-1185">Reference proteome</keyword>
<feature type="region of interest" description="Disordered" evidence="3">
    <location>
        <begin position="2474"/>
        <end position="2645"/>
    </location>
</feature>
<evidence type="ECO:0000256" key="2">
    <source>
        <dbReference type="ARBA" id="ARBA00022525"/>
    </source>
</evidence>
<feature type="compositionally biased region" description="Low complexity" evidence="3">
    <location>
        <begin position="1137"/>
        <end position="1159"/>
    </location>
</feature>
<feature type="compositionally biased region" description="Basic and acidic residues" evidence="3">
    <location>
        <begin position="2570"/>
        <end position="2581"/>
    </location>
</feature>
<feature type="compositionally biased region" description="Basic and acidic residues" evidence="3">
    <location>
        <begin position="845"/>
        <end position="856"/>
    </location>
</feature>
<dbReference type="SUPFAM" id="SSF51120">
    <property type="entry name" value="beta-Roll"/>
    <property type="match status" value="14"/>
</dbReference>
<feature type="domain" description="DUF4114" evidence="4">
    <location>
        <begin position="2922"/>
        <end position="3005"/>
    </location>
</feature>
<dbReference type="RefSeq" id="WP_145284906.1">
    <property type="nucleotide sequence ID" value="NZ_CP036318.1"/>
</dbReference>
<dbReference type="EMBL" id="CP036318">
    <property type="protein sequence ID" value="QDV56453.1"/>
    <property type="molecule type" value="Genomic_DNA"/>
</dbReference>
<feature type="compositionally biased region" description="Polar residues" evidence="3">
    <location>
        <begin position="691"/>
        <end position="707"/>
    </location>
</feature>
<feature type="region of interest" description="Disordered" evidence="3">
    <location>
        <begin position="2808"/>
        <end position="2869"/>
    </location>
</feature>
<feature type="compositionally biased region" description="Low complexity" evidence="3">
    <location>
        <begin position="98"/>
        <end position="114"/>
    </location>
</feature>
<dbReference type="Pfam" id="PF13448">
    <property type="entry name" value="DUF4114"/>
    <property type="match status" value="1"/>
</dbReference>
<proteinExistence type="predicted"/>
<feature type="compositionally biased region" description="Basic and acidic residues" evidence="3">
    <location>
        <begin position="1163"/>
        <end position="1177"/>
    </location>
</feature>
<feature type="region of interest" description="Disordered" evidence="3">
    <location>
        <begin position="2220"/>
        <end position="2294"/>
    </location>
</feature>
<dbReference type="Pfam" id="PF00353">
    <property type="entry name" value="HemolysinCabind"/>
    <property type="match status" value="29"/>
</dbReference>
<feature type="region of interest" description="Disordered" evidence="3">
    <location>
        <begin position="1784"/>
        <end position="1955"/>
    </location>
</feature>
<evidence type="ECO:0000256" key="1">
    <source>
        <dbReference type="ARBA" id="ARBA00004613"/>
    </source>
</evidence>
<feature type="region of interest" description="Disordered" evidence="3">
    <location>
        <begin position="12"/>
        <end position="34"/>
    </location>
</feature>
<evidence type="ECO:0000256" key="3">
    <source>
        <dbReference type="SAM" id="MobiDB-lite"/>
    </source>
</evidence>
<gene>
    <name evidence="5" type="primary">cya_1</name>
    <name evidence="5" type="ORF">Mal33_24430</name>
</gene>
<feature type="region of interest" description="Disordered" evidence="3">
    <location>
        <begin position="818"/>
        <end position="922"/>
    </location>
</feature>
<feature type="compositionally biased region" description="Low complexity" evidence="3">
    <location>
        <begin position="608"/>
        <end position="624"/>
    </location>
</feature>
<feature type="compositionally biased region" description="Low complexity" evidence="3">
    <location>
        <begin position="583"/>
        <end position="593"/>
    </location>
</feature>
<feature type="region of interest" description="Disordered" evidence="3">
    <location>
        <begin position="560"/>
        <end position="799"/>
    </location>
</feature>
<protein>
    <submittedName>
        <fullName evidence="5">Bifunctional hemolysin/adenylate cyclase</fullName>
    </submittedName>
</protein>
<feature type="region of interest" description="Disordered" evidence="3">
    <location>
        <begin position="2155"/>
        <end position="2206"/>
    </location>
</feature>
<feature type="compositionally biased region" description="Basic and acidic residues" evidence="3">
    <location>
        <begin position="2225"/>
        <end position="2236"/>
    </location>
</feature>
<feature type="region of interest" description="Disordered" evidence="3">
    <location>
        <begin position="1233"/>
        <end position="1255"/>
    </location>
</feature>
<feature type="compositionally biased region" description="Basic and acidic residues" evidence="3">
    <location>
        <begin position="2543"/>
        <end position="2557"/>
    </location>
</feature>
<dbReference type="Gene3D" id="2.150.10.10">
    <property type="entry name" value="Serralysin-like metalloprotease, C-terminal"/>
    <property type="match status" value="19"/>
</dbReference>
<feature type="compositionally biased region" description="Basic and acidic residues" evidence="3">
    <location>
        <begin position="1508"/>
        <end position="1522"/>
    </location>
</feature>
<comment type="subcellular location">
    <subcellularLocation>
        <location evidence="1">Secreted</location>
    </subcellularLocation>
</comment>
<feature type="compositionally biased region" description="Basic and acidic residues" evidence="3">
    <location>
        <begin position="1853"/>
        <end position="1867"/>
    </location>
</feature>
<dbReference type="InterPro" id="IPR001343">
    <property type="entry name" value="Hemolysn_Ca-bd"/>
</dbReference>
<dbReference type="GO" id="GO:0005509">
    <property type="term" value="F:calcium ion binding"/>
    <property type="evidence" value="ECO:0007669"/>
    <property type="project" value="InterPro"/>
</dbReference>
<feature type="region of interest" description="Disordered" evidence="3">
    <location>
        <begin position="1439"/>
        <end position="1608"/>
    </location>
</feature>
<feature type="compositionally biased region" description="Polar residues" evidence="3">
    <location>
        <begin position="750"/>
        <end position="766"/>
    </location>
</feature>
<dbReference type="InterPro" id="IPR025193">
    <property type="entry name" value="DUF4114"/>
</dbReference>
<feature type="region of interest" description="Disordered" evidence="3">
    <location>
        <begin position="89"/>
        <end position="115"/>
    </location>
</feature>
<feature type="compositionally biased region" description="Basic and acidic residues" evidence="3">
    <location>
        <begin position="1880"/>
        <end position="1891"/>
    </location>
</feature>
<keyword evidence="2" id="KW-0964">Secreted</keyword>
<dbReference type="PANTHER" id="PTHR38340:SF1">
    <property type="entry name" value="S-LAYER PROTEIN"/>
    <property type="match status" value="1"/>
</dbReference>
<sequence length="3010" mass="303431">MNKTIKNIIKAFSGDTTDNSSDDPAERNPWVSDLETVEPMVLMSASPLEGIDPAAAAEDISVGSTSPVEDQLFIEPVPISADLFAATESDDTQDDLLSDNSDSPSTNSSVSTGDGVAQDATIAVSAETGVPGQPIDVVISAQAETGDQIEKVELSGLPTGAKVQVGDTLVQPIDGKVDVDVDKLDELQIVPPTGSADDFDVTISVTTIDGNDSNVTQETFTVEIDPSVDVNAADVSGNQGDAIDLKIDIDSEAADHLFTIVSGLPENSTLAIGDIELDNNGGQTLVQRDQLKDLKFVPADDFTGKVDLKVTALVTDSDSDAAVDLAKFSVDVVAGTSDGPDDGVEAAQLNAVADTAVVGEKVDLTINAAAVGDDKITAVTLENLPGGARVEAGGFEFAPLNGKVVLDVNDFSSVKIVPPAGSADDFDITVRVTTTDGGVSRDITQVVNIDIDPDLKVTAVDVTGTENSPIDLNLKVDTQAAAQTTVVIKGLPDGSSLVSGGDVIAANNGEALVRVDQLDDLALNPAAGFSGTVNLTAKVVAVDNDLDAVSTKANFSVEVQDGTPAKPVDSSTATHTPTPPPTTDTTTPVAKTPEPVVAEPATGGSHSTTPAPSTTTPVATTPDPVSDKVDSETTTPVADPSTHTTTPVAKTPEPVVTDTSTGGSHSTTPAPSTTTPAATTPDPVSDKVDSETTTPVADPSTHTTTPVAKTPEPVVTDTSTGGSHSTTPAPSTTTPVATTPDPVSDKVDSETTTPAPDPSTHTTTPVAKTPDLVIVDPPANVSHPTAPTPAPVAEPTTPANKVPEPVVVAEPTIVGTAGADKLNGNDGADHIDGGAGNDTINGGDGNDKIDGGEGNDRISGGAGDDVIEGGAGNDIIDGNEGNDTLTGGEGSDTLRGGKGNDVIDGSDDTTRDTLNGDNGDDKIIAGKNDVANGGAGDDVIVAKAGNVKVNGGAGNDTLDLSELPPDAHKPAEINVPGGVANVGGEKVTFQNIEKVIGTTGDDNFSFSGAENGNKFTVDGGDGHNTIDLSNIPEKDITIADGKISINTIMSARDGHGALTNQKMSFEIHFDNIENVKVQGGKVLDIEGEVARHEQNQATDGNDHQVGSDIADTFDAGAGDDKIEGGAGNDKLNGGDGNDVIDGGAGNDVIDGGKGNDNLSGGDGNDKIDGGEGNDHIEGGAGADTLNGGDGNDKIDGGDGNDRISGGAGDDVIEGGAGNDIIDGNEGNDTLTGGEGSDTLRGGAGNDVIDGSDDATRDTLNGDAGDDKIIAGKNDVANGGAGDDVIVAKAGNVKVNGGAGNDTLDLSELPPDAHKPAEINVPGGVANVGGEKVTFQNIEKVIGTTGDDNFSFSGAENGDKFTVDGGDGHNTIDLSNIPEKDITIADGKITINTIMSARDGHGALTNQKMSFEIHFDNVENVKVEGGKVLDIEGEVARHEQNQATDGNDHQVGSDIADTFDAGAGDDKIEGGAGNDKLSGGDGNDHIDGGAGNDVIDGGKGNDTLVGGDGNDKIEGGDGNDHIDGGAGVDTINGGDGNDKIDGGNGNDRISGGAGDDVIEGGAGNDIIDGNEGNDTLTGGEGSDTLRGGAGNDVIDGSDDATRDTLNGDAGDDKIIAGKNDVANGGAGDDVIIAKAGNVKVNGGAGNDTLDLSELPPDEHKPAEINVPGGVANVGGEKVTFQNIEKVIGTTGDDNFSFSGAENGDKFTVDGGDGHNTIDLSNIPEKDITIADGKISINTIMSARDGHGALTNQKMSFEIHFDNVESIKVEGGKVLDIEGEVARHEQNQATDGNDHQVGSDIADTFHAGAGDDKIEGGAGNDKLSGGDGNDVIDGGKGNDVIDGGKGNDTLVGGDGNDKIEGGEGNDHIEGGAGADTLNGGDGNDKIDGGEGNDRISGGAGDDVIEGGAGNDVIDGNEGNDTLTGGEGSDTLRGGAGNDVIDGSDDTIRDTLNGDNGDDKIIAGKNDVANGGAGDDVIVAKAGNVKVNGGAGNDTLDLSELPPDAHKPAEINVASGVANVGGEKVTFQNIEKVIGTTGDDNFSFSGAENGDKFTVDGGDGHNTIDLSNIPEKDITIADGKITINTIMSARDGHGALTNQKMSFEIHFDNVENVKVEGGKVLDIEGEVARHEQNQATDGNDHQVGSDIADVFDAGAGDDKIEGGAGNDKLNGGDGNDVIDGGKGNDVIDGGKGNDNLSGGDGNDKIEGGDGADHIDGGAGVDTINGGDGNDKIDGGEGNDRISGGAGDDVIEGGAGNDVIDGNEGNDTLTGGEGSDTLRGGAGNDVIDGSDDATRDTLNGDAGDDKIIAGKNDVANGGAGDDVIVAKAGNVKVNGGAGNDTLDLSELPPDTHKPAEINVPGGVANVGGEKVTFQNIEKVIGTTGDDNFSFSGAENGDKFTVDGGDGHNTIDLSNIPEKDITIADGKISINTIMSARDGHGALTNQKMSFEIHFDNVENVKVEGGKVLDIEGEVARHEQNQATDGNDHQVGSDIADTFDAGAGDDKIEGGAGNDKLSGGDGNDVIDGGKGNDVIDGGKGNDNLSGSDGNDKIEGGDGNDHIDGGAGVDTINGGDGNDKIDGGDGNDRISGGAGDDVIEGGAGNDIIDGNEGNDTLTGGEGSDTLRGGKGNDVIDGSDDATRDTLNGDNGDDKIIAGKNDIANGGAGDDVIVAKAGGVKVNGGAGNDTLDLSELPPDAHKPADINVASGVANVGGEKVTFQNIEKVIGTTGDDNFSFSGAENGDKFTVDGGDGHNTIDLSNIPEKDITIADGKISINTIMSARDGHGALTNQKMSFEIHFDNIENVKVQGGKILDIGNGPSGDDPHEPQVDAGNDAHNAKPAAKVENPHDADAKENNTQDKVDTGGHGSEANQTGRLDFVSEGADFNNVIGTYELDAQGKPTNFQVLVGNTNHQAAGTVSNNVDQDLHMFVIANGSNFAGAKSLDFDGHGGLIADGRAVHADVFFSDAQFNLDGKDHFRYTDTHDGGTVIGIEDLKNLGDRDFNDAVLKTNFRINH</sequence>
<organism evidence="5 6">
    <name type="scientific">Rosistilla oblonga</name>
    <dbReference type="NCBI Taxonomy" id="2527990"/>
    <lineage>
        <taxon>Bacteria</taxon>
        <taxon>Pseudomonadati</taxon>
        <taxon>Planctomycetota</taxon>
        <taxon>Planctomycetia</taxon>
        <taxon>Pirellulales</taxon>
        <taxon>Pirellulaceae</taxon>
        <taxon>Rosistilla</taxon>
    </lineage>
</organism>
<dbReference type="InterPro" id="IPR050557">
    <property type="entry name" value="RTX_toxin/Mannuronan_C5-epim"/>
</dbReference>
<evidence type="ECO:0000313" key="5">
    <source>
        <dbReference type="EMBL" id="QDV56453.1"/>
    </source>
</evidence>
<dbReference type="PRINTS" id="PR00313">
    <property type="entry name" value="CABNDNGRPT"/>
</dbReference>